<reference evidence="15" key="1">
    <citation type="submission" date="2020-11" db="EMBL/GenBank/DDBJ databases">
        <authorList>
            <consortium name="DOE Joint Genome Institute"/>
            <person name="Ahrendt S."/>
            <person name="Riley R."/>
            <person name="Andreopoulos W."/>
            <person name="LaButti K."/>
            <person name="Pangilinan J."/>
            <person name="Ruiz-duenas F.J."/>
            <person name="Barrasa J.M."/>
            <person name="Sanchez-Garcia M."/>
            <person name="Camarero S."/>
            <person name="Miyauchi S."/>
            <person name="Serrano A."/>
            <person name="Linde D."/>
            <person name="Babiker R."/>
            <person name="Drula E."/>
            <person name="Ayuso-Fernandez I."/>
            <person name="Pacheco R."/>
            <person name="Padilla G."/>
            <person name="Ferreira P."/>
            <person name="Barriuso J."/>
            <person name="Kellner H."/>
            <person name="Castanera R."/>
            <person name="Alfaro M."/>
            <person name="Ramirez L."/>
            <person name="Pisabarro A.G."/>
            <person name="Kuo A."/>
            <person name="Tritt A."/>
            <person name="Lipzen A."/>
            <person name="He G."/>
            <person name="Yan M."/>
            <person name="Ng V."/>
            <person name="Cullen D."/>
            <person name="Martin F."/>
            <person name="Rosso M.-N."/>
            <person name="Henrissat B."/>
            <person name="Hibbett D."/>
            <person name="Martinez A.T."/>
            <person name="Grigoriev I.V."/>
        </authorList>
    </citation>
    <scope>NUCLEOTIDE SEQUENCE</scope>
    <source>
        <strain evidence="15">AH 44721</strain>
    </source>
</reference>
<feature type="site" description="Transition state stabilizer" evidence="10">
    <location>
        <position position="410"/>
    </location>
</feature>
<evidence type="ECO:0000256" key="2">
    <source>
        <dbReference type="ARBA" id="ARBA00022438"/>
    </source>
</evidence>
<feature type="binding site" evidence="9">
    <location>
        <position position="352"/>
    </location>
    <ligand>
        <name>Zn(2+)</name>
        <dbReference type="ChEBI" id="CHEBI:29105"/>
        <note>catalytic</note>
    </ligand>
</feature>
<keyword evidence="4 9" id="KW-0479">Metal-binding</keyword>
<dbReference type="Pfam" id="PF01433">
    <property type="entry name" value="Peptidase_M1"/>
    <property type="match status" value="1"/>
</dbReference>
<evidence type="ECO:0000259" key="13">
    <source>
        <dbReference type="Pfam" id="PF11838"/>
    </source>
</evidence>
<dbReference type="GO" id="GO:0005615">
    <property type="term" value="C:extracellular space"/>
    <property type="evidence" value="ECO:0007669"/>
    <property type="project" value="TreeGrafter"/>
</dbReference>
<evidence type="ECO:0000256" key="5">
    <source>
        <dbReference type="ARBA" id="ARBA00022801"/>
    </source>
</evidence>
<proteinExistence type="inferred from homology"/>
<dbReference type="PANTHER" id="PTHR11533:SF174">
    <property type="entry name" value="PUROMYCIN-SENSITIVE AMINOPEPTIDASE-RELATED"/>
    <property type="match status" value="1"/>
</dbReference>
<dbReference type="Pfam" id="PF17900">
    <property type="entry name" value="Peptidase_M1_N"/>
    <property type="match status" value="1"/>
</dbReference>
<dbReference type="GO" id="GO:0016020">
    <property type="term" value="C:membrane"/>
    <property type="evidence" value="ECO:0007669"/>
    <property type="project" value="TreeGrafter"/>
</dbReference>
<comment type="caution">
    <text evidence="15">The sequence shown here is derived from an EMBL/GenBank/DDBJ whole genome shotgun (WGS) entry which is preliminary data.</text>
</comment>
<dbReference type="InterPro" id="IPR027268">
    <property type="entry name" value="Peptidase_M4/M1_CTD_sf"/>
</dbReference>
<dbReference type="Pfam" id="PF11838">
    <property type="entry name" value="ERAP1_C"/>
    <property type="match status" value="1"/>
</dbReference>
<feature type="binding site" evidence="9">
    <location>
        <position position="329"/>
    </location>
    <ligand>
        <name>Zn(2+)</name>
        <dbReference type="ChEBI" id="CHEBI:29105"/>
        <note>catalytic</note>
    </ligand>
</feature>
<dbReference type="InterPro" id="IPR045357">
    <property type="entry name" value="Aminopeptidase_N-like_N"/>
</dbReference>
<dbReference type="EMBL" id="JADNYJ010000006">
    <property type="protein sequence ID" value="KAF8910576.1"/>
    <property type="molecule type" value="Genomic_DNA"/>
</dbReference>
<keyword evidence="2 11" id="KW-0031">Aminopeptidase</keyword>
<sequence>MSDGDQYRLPTNVKPIHYELTIKTDLEKLDFRGLVKISLDVKTETSSITFNSTGLELTRASLYSDALKVEQPLTNPTIDDAQQRVTYQLTDKLPPNSEAEFKVFFSGTLSEEITAYFKSSWVDKGKTKHYALTQFAPTSARRAFPCWDEPLLKATFSVSMISRANTVNLSNMPVESEHPLTPGLMLDIEIDEVLLAGTQNEEWKVAKYKKTPLMSSYLVAFANGEFGYLESSVVMPLSGKTLPLRVYATKDVISQAQFALDVKKAVLPLYEEIFDVEYPLPKLDTFVSHDLDGAMENWGLIVGGMNDLLIDPKRASVQGKKLAAWMECHEIAHMWFGNITTMEWWNYIYLNEGPSFSFSRVFPEWRVNTEFTVKHLSGALTLDAKFSSHPIEVDIPDANHVVEIFDALSYSKAASVLRMLSSYVGEEKFLKGVSLYLKKNLFANTRTHDLWEGISEMGFPVITVTEEADRKGIVVRQDRFLETGPAELRIMRRSVVDNGAILQERDNFFPLDTSKPFKLNSGTNGVYRVLYTPERLAQIAAEAATENSMFSLDDRLGLVLDAMAISRAGLTKLSSALTLVELWRNEKECYLVWQGIADSLDILVSTWWEHPDVTEKLNTFRRSLFVPLVAKLGYDYPEGEAPDKALLRQLAIAQASSAGDEGVNAELKSRFQYYLETGDDSKVPAESQGDIFAAAVKYGGRKEYEAMVKICDGPKTTQEKISSVRGLSSAQDESLLKETFEFISNKARNPDIIQLCRWLPKNDKARRLLTKYVQGQYDILYNRFIDGFLFGTIIRVSKE</sequence>
<dbReference type="Gene3D" id="2.60.40.1730">
    <property type="entry name" value="tricorn interacting facor f3 domain"/>
    <property type="match status" value="1"/>
</dbReference>
<dbReference type="GO" id="GO:0008270">
    <property type="term" value="F:zinc ion binding"/>
    <property type="evidence" value="ECO:0007669"/>
    <property type="project" value="UniProtKB-UniRule"/>
</dbReference>
<dbReference type="GO" id="GO:0042277">
    <property type="term" value="F:peptide binding"/>
    <property type="evidence" value="ECO:0007669"/>
    <property type="project" value="TreeGrafter"/>
</dbReference>
<feature type="domain" description="ERAP1-like C-terminal" evidence="13">
    <location>
        <begin position="517"/>
        <end position="796"/>
    </location>
</feature>
<feature type="domain" description="Aminopeptidase N-like N-terminal" evidence="14">
    <location>
        <begin position="14"/>
        <end position="218"/>
    </location>
</feature>
<dbReference type="Proteomes" id="UP000724874">
    <property type="component" value="Unassembled WGS sequence"/>
</dbReference>
<dbReference type="PANTHER" id="PTHR11533">
    <property type="entry name" value="PROTEASE M1 ZINC METALLOPROTEASE"/>
    <property type="match status" value="1"/>
</dbReference>
<dbReference type="Gene3D" id="1.10.390.10">
    <property type="entry name" value="Neutral Protease Domain 2"/>
    <property type="match status" value="1"/>
</dbReference>
<evidence type="ECO:0000256" key="3">
    <source>
        <dbReference type="ARBA" id="ARBA00022670"/>
    </source>
</evidence>
<dbReference type="GO" id="GO:0070006">
    <property type="term" value="F:metalloaminopeptidase activity"/>
    <property type="evidence" value="ECO:0007669"/>
    <property type="project" value="TreeGrafter"/>
</dbReference>
<keyword evidence="6 9" id="KW-0862">Zinc</keyword>
<dbReference type="InterPro" id="IPR014782">
    <property type="entry name" value="Peptidase_M1_dom"/>
</dbReference>
<keyword evidence="3 11" id="KW-0645">Protease</keyword>
<dbReference type="Gene3D" id="1.25.50.20">
    <property type="match status" value="1"/>
</dbReference>
<evidence type="ECO:0000256" key="4">
    <source>
        <dbReference type="ARBA" id="ARBA00022723"/>
    </source>
</evidence>
<dbReference type="InterPro" id="IPR034016">
    <property type="entry name" value="M1_APN-typ"/>
</dbReference>
<dbReference type="InterPro" id="IPR042097">
    <property type="entry name" value="Aminopeptidase_N-like_N_sf"/>
</dbReference>
<dbReference type="AlphaFoldDB" id="A0A9P5TT52"/>
<dbReference type="EC" id="3.4.11.-" evidence="11"/>
<dbReference type="InterPro" id="IPR050344">
    <property type="entry name" value="Peptidase_M1_aminopeptidases"/>
</dbReference>
<dbReference type="SUPFAM" id="SSF63737">
    <property type="entry name" value="Leukotriene A4 hydrolase N-terminal domain"/>
    <property type="match status" value="1"/>
</dbReference>
<accession>A0A9P5TT52</accession>
<evidence type="ECO:0000259" key="12">
    <source>
        <dbReference type="Pfam" id="PF01433"/>
    </source>
</evidence>
<feature type="domain" description="Peptidase M1 membrane alanine aminopeptidase" evidence="12">
    <location>
        <begin position="258"/>
        <end position="457"/>
    </location>
</feature>
<dbReference type="InterPro" id="IPR024571">
    <property type="entry name" value="ERAP1-like_C_dom"/>
</dbReference>
<keyword evidence="5 11" id="KW-0378">Hydrolase</keyword>
<dbReference type="GO" id="GO:0043171">
    <property type="term" value="P:peptide catabolic process"/>
    <property type="evidence" value="ECO:0007669"/>
    <property type="project" value="TreeGrafter"/>
</dbReference>
<gene>
    <name evidence="15" type="ORF">CPB84DRAFT_1842569</name>
</gene>
<dbReference type="SUPFAM" id="SSF55486">
    <property type="entry name" value="Metalloproteases ('zincins'), catalytic domain"/>
    <property type="match status" value="1"/>
</dbReference>
<feature type="active site" description="Proton acceptor" evidence="8">
    <location>
        <position position="330"/>
    </location>
</feature>
<evidence type="ECO:0000256" key="11">
    <source>
        <dbReference type="RuleBase" id="RU364040"/>
    </source>
</evidence>
<keyword evidence="16" id="KW-1185">Reference proteome</keyword>
<comment type="cofactor">
    <cofactor evidence="9 11">
        <name>Zn(2+)</name>
        <dbReference type="ChEBI" id="CHEBI:29105"/>
    </cofactor>
    <text evidence="9 11">Binds 1 zinc ion per subunit.</text>
</comment>
<comment type="similarity">
    <text evidence="1 11">Belongs to the peptidase M1 family.</text>
</comment>
<dbReference type="InterPro" id="IPR001930">
    <property type="entry name" value="Peptidase_M1"/>
</dbReference>
<protein>
    <recommendedName>
        <fullName evidence="11">Aminopeptidase</fullName>
        <ecNumber evidence="11">3.4.11.-</ecNumber>
    </recommendedName>
</protein>
<dbReference type="OrthoDB" id="10031169at2759"/>
<evidence type="ECO:0000256" key="6">
    <source>
        <dbReference type="ARBA" id="ARBA00022833"/>
    </source>
</evidence>
<name>A0A9P5TT52_GYMJU</name>
<evidence type="ECO:0000313" key="16">
    <source>
        <dbReference type="Proteomes" id="UP000724874"/>
    </source>
</evidence>
<evidence type="ECO:0000259" key="14">
    <source>
        <dbReference type="Pfam" id="PF17900"/>
    </source>
</evidence>
<keyword evidence="7 11" id="KW-0482">Metalloprotease</keyword>
<evidence type="ECO:0000256" key="1">
    <source>
        <dbReference type="ARBA" id="ARBA00010136"/>
    </source>
</evidence>
<dbReference type="GO" id="GO:0006508">
    <property type="term" value="P:proteolysis"/>
    <property type="evidence" value="ECO:0007669"/>
    <property type="project" value="UniProtKB-KW"/>
</dbReference>
<evidence type="ECO:0000256" key="9">
    <source>
        <dbReference type="PIRSR" id="PIRSR634016-3"/>
    </source>
</evidence>
<dbReference type="CDD" id="cd09601">
    <property type="entry name" value="M1_APN-Q_like"/>
    <property type="match status" value="1"/>
</dbReference>
<evidence type="ECO:0000313" key="15">
    <source>
        <dbReference type="EMBL" id="KAF8910576.1"/>
    </source>
</evidence>
<dbReference type="PRINTS" id="PR00756">
    <property type="entry name" value="ALADIPTASE"/>
</dbReference>
<dbReference type="FunFam" id="1.10.390.10:FF:000006">
    <property type="entry name" value="Puromycin-sensitive aminopeptidase"/>
    <property type="match status" value="1"/>
</dbReference>
<evidence type="ECO:0000256" key="8">
    <source>
        <dbReference type="PIRSR" id="PIRSR634016-1"/>
    </source>
</evidence>
<evidence type="ECO:0000256" key="7">
    <source>
        <dbReference type="ARBA" id="ARBA00023049"/>
    </source>
</evidence>
<evidence type="ECO:0000256" key="10">
    <source>
        <dbReference type="PIRSR" id="PIRSR634016-4"/>
    </source>
</evidence>
<organism evidence="15 16">
    <name type="scientific">Gymnopilus junonius</name>
    <name type="common">Spectacular rustgill mushroom</name>
    <name type="synonym">Gymnopilus spectabilis subsp. junonius</name>
    <dbReference type="NCBI Taxonomy" id="109634"/>
    <lineage>
        <taxon>Eukaryota</taxon>
        <taxon>Fungi</taxon>
        <taxon>Dikarya</taxon>
        <taxon>Basidiomycota</taxon>
        <taxon>Agaricomycotina</taxon>
        <taxon>Agaricomycetes</taxon>
        <taxon>Agaricomycetidae</taxon>
        <taxon>Agaricales</taxon>
        <taxon>Agaricineae</taxon>
        <taxon>Hymenogastraceae</taxon>
        <taxon>Gymnopilus</taxon>
    </lineage>
</organism>
<dbReference type="GO" id="GO:0005737">
    <property type="term" value="C:cytoplasm"/>
    <property type="evidence" value="ECO:0007669"/>
    <property type="project" value="TreeGrafter"/>
</dbReference>
<feature type="binding site" evidence="9">
    <location>
        <position position="333"/>
    </location>
    <ligand>
        <name>Zn(2+)</name>
        <dbReference type="ChEBI" id="CHEBI:29105"/>
        <note>catalytic</note>
    </ligand>
</feature>